<dbReference type="Pfam" id="PF00899">
    <property type="entry name" value="ThiF"/>
    <property type="match status" value="1"/>
</dbReference>
<dbReference type="AlphaFoldDB" id="A0A8J6UI85"/>
<dbReference type="CDD" id="cd00755">
    <property type="entry name" value="YgdL_like"/>
    <property type="match status" value="1"/>
</dbReference>
<dbReference type="Gene3D" id="3.40.50.720">
    <property type="entry name" value="NAD(P)-binding Rossmann-like Domain"/>
    <property type="match status" value="1"/>
</dbReference>
<dbReference type="GO" id="GO:0008641">
    <property type="term" value="F:ubiquitin-like modifier activating enzyme activity"/>
    <property type="evidence" value="ECO:0007669"/>
    <property type="project" value="InterPro"/>
</dbReference>
<reference evidence="2" key="1">
    <citation type="submission" date="2020-09" db="EMBL/GenBank/DDBJ databases">
        <title>Pelobacter alkaliphilus sp. nov., a novel anaerobic arsenate-reducing bacterium from terrestrial mud volcano.</title>
        <authorList>
            <person name="Khomyakova M.A."/>
            <person name="Merkel A.Y."/>
            <person name="Slobodkin A.I."/>
        </authorList>
    </citation>
    <scope>NUCLEOTIDE SEQUENCE</scope>
    <source>
        <strain evidence="2">M08fum</strain>
    </source>
</reference>
<gene>
    <name evidence="2" type="ORF">ICT70_06905</name>
</gene>
<evidence type="ECO:0000313" key="2">
    <source>
        <dbReference type="EMBL" id="MBD1400395.1"/>
    </source>
</evidence>
<comment type="caution">
    <text evidence="2">The sequence shown here is derived from an EMBL/GenBank/DDBJ whole genome shotgun (WGS) entry which is preliminary data.</text>
</comment>
<organism evidence="2 3">
    <name type="scientific">Pelovirga terrestris</name>
    <dbReference type="NCBI Taxonomy" id="2771352"/>
    <lineage>
        <taxon>Bacteria</taxon>
        <taxon>Pseudomonadati</taxon>
        <taxon>Thermodesulfobacteriota</taxon>
        <taxon>Desulfuromonadia</taxon>
        <taxon>Geobacterales</taxon>
        <taxon>Geobacteraceae</taxon>
        <taxon>Pelovirga</taxon>
    </lineage>
</organism>
<dbReference type="FunFam" id="3.40.50.720:FF:000141">
    <property type="entry name" value="tRNA threonylcarbamoyladenosine dehydratase"/>
    <property type="match status" value="1"/>
</dbReference>
<feature type="domain" description="THIF-type NAD/FAD binding fold" evidence="1">
    <location>
        <begin position="12"/>
        <end position="254"/>
    </location>
</feature>
<accession>A0A8J6UI85</accession>
<dbReference type="GO" id="GO:0061504">
    <property type="term" value="P:cyclic threonylcarbamoyladenosine biosynthetic process"/>
    <property type="evidence" value="ECO:0007669"/>
    <property type="project" value="TreeGrafter"/>
</dbReference>
<name>A0A8J6UI85_9BACT</name>
<dbReference type="InterPro" id="IPR045886">
    <property type="entry name" value="ThiF/MoeB/HesA"/>
</dbReference>
<evidence type="ECO:0000259" key="1">
    <source>
        <dbReference type="Pfam" id="PF00899"/>
    </source>
</evidence>
<dbReference type="InterPro" id="IPR000594">
    <property type="entry name" value="ThiF_NAD_FAD-bd"/>
</dbReference>
<dbReference type="SUPFAM" id="SSF69572">
    <property type="entry name" value="Activating enzymes of the ubiquitin-like proteins"/>
    <property type="match status" value="1"/>
</dbReference>
<sequence length="263" mass="28701">MNEHRFSRMQLLVGASAMDSLAGASVAVFGIGGVGSYAVEALVRAGIGSLTLVDFDEICATNINRQIHALDSTIGRSKVEVMAERCHQINPACRIIPRHAFYQAATAPELLPAGYDYVLDCIDHITAKLHLIENCVKQRISVISSMGAANKLDPTQITVADISATEKCRLARIIRKELRRRGIDQGVQVVYSTEEFRPLSDEAHICADNCICPNREEQRWSCSDRRVILGSSSYIPPIFGLTMAGVVVQTLIGEIRSATDGQS</sequence>
<evidence type="ECO:0000313" key="3">
    <source>
        <dbReference type="Proteomes" id="UP000632828"/>
    </source>
</evidence>
<proteinExistence type="predicted"/>
<protein>
    <submittedName>
        <fullName evidence="2">tRNA threonylcarbamoyladenosine dehydratase</fullName>
    </submittedName>
</protein>
<dbReference type="Proteomes" id="UP000632828">
    <property type="component" value="Unassembled WGS sequence"/>
</dbReference>
<keyword evidence="3" id="KW-1185">Reference proteome</keyword>
<dbReference type="InterPro" id="IPR035985">
    <property type="entry name" value="Ubiquitin-activating_enz"/>
</dbReference>
<dbReference type="PANTHER" id="PTHR43267">
    <property type="entry name" value="TRNA THREONYLCARBAMOYLADENOSINE DEHYDRATASE"/>
    <property type="match status" value="1"/>
</dbReference>
<dbReference type="EMBL" id="JACWUN010000006">
    <property type="protein sequence ID" value="MBD1400395.1"/>
    <property type="molecule type" value="Genomic_DNA"/>
</dbReference>
<dbReference type="RefSeq" id="WP_191154855.1">
    <property type="nucleotide sequence ID" value="NZ_JACWUN010000006.1"/>
</dbReference>
<dbReference type="PANTHER" id="PTHR43267:SF1">
    <property type="entry name" value="TRNA THREONYLCARBAMOYLADENOSINE DEHYDRATASE"/>
    <property type="match status" value="1"/>
</dbReference>
<dbReference type="GO" id="GO:0061503">
    <property type="term" value="F:tRNA threonylcarbamoyladenosine dehydratase"/>
    <property type="evidence" value="ECO:0007669"/>
    <property type="project" value="TreeGrafter"/>
</dbReference>